<dbReference type="GO" id="GO:0015450">
    <property type="term" value="F:protein-transporting ATPase activity"/>
    <property type="evidence" value="ECO:0007669"/>
    <property type="project" value="InterPro"/>
</dbReference>
<keyword evidence="6 9" id="KW-1133">Transmembrane helix</keyword>
<accession>A0A644T6E9</accession>
<dbReference type="GO" id="GO:0006886">
    <property type="term" value="P:intracellular protein transport"/>
    <property type="evidence" value="ECO:0007669"/>
    <property type="project" value="InterPro"/>
</dbReference>
<evidence type="ECO:0000256" key="1">
    <source>
        <dbReference type="ARBA" id="ARBA00004651"/>
    </source>
</evidence>
<feature type="domain" description="Protein translocase subunit SecDF P1" evidence="11">
    <location>
        <begin position="92"/>
        <end position="154"/>
    </location>
</feature>
<dbReference type="Gene3D" id="3.30.70.3220">
    <property type="match status" value="1"/>
</dbReference>
<evidence type="ECO:0000259" key="12">
    <source>
        <dbReference type="Pfam" id="PF22599"/>
    </source>
</evidence>
<evidence type="ECO:0000256" key="4">
    <source>
        <dbReference type="ARBA" id="ARBA00022692"/>
    </source>
</evidence>
<evidence type="ECO:0000313" key="13">
    <source>
        <dbReference type="EMBL" id="MPL62394.1"/>
    </source>
</evidence>
<keyword evidence="4 9" id="KW-0812">Transmembrane</keyword>
<dbReference type="InterPro" id="IPR048631">
    <property type="entry name" value="SecD_1st"/>
</dbReference>
<comment type="caution">
    <text evidence="13">The sequence shown here is derived from an EMBL/GenBank/DDBJ whole genome shotgun (WGS) entry which is preliminary data.</text>
</comment>
<evidence type="ECO:0000256" key="5">
    <source>
        <dbReference type="ARBA" id="ARBA00022927"/>
    </source>
</evidence>
<evidence type="ECO:0000259" key="10">
    <source>
        <dbReference type="Pfam" id="PF02355"/>
    </source>
</evidence>
<feature type="transmembrane region" description="Helical" evidence="9">
    <location>
        <begin position="311"/>
        <end position="331"/>
    </location>
</feature>
<keyword evidence="5" id="KW-0653">Protein transport</keyword>
<feature type="domain" description="Protein export membrane protein SecD/SecF C-terminal" evidence="10">
    <location>
        <begin position="269"/>
        <end position="435"/>
    </location>
</feature>
<name>A0A644T6E9_9ZZZZ</name>
<feature type="transmembrane region" description="Helical" evidence="9">
    <location>
        <begin position="414"/>
        <end position="434"/>
    </location>
</feature>
<protein>
    <submittedName>
        <fullName evidence="13">Protein translocase subunit SecDF</fullName>
    </submittedName>
</protein>
<dbReference type="Pfam" id="PF21760">
    <property type="entry name" value="SecD_1st"/>
    <property type="match status" value="1"/>
</dbReference>
<evidence type="ECO:0000256" key="6">
    <source>
        <dbReference type="ARBA" id="ARBA00022989"/>
    </source>
</evidence>
<dbReference type="Pfam" id="PF22599">
    <property type="entry name" value="SecDF_P1_head"/>
    <property type="match status" value="1"/>
</dbReference>
<feature type="transmembrane region" description="Helical" evidence="9">
    <location>
        <begin position="390"/>
        <end position="408"/>
    </location>
</feature>
<feature type="transmembrane region" description="Helical" evidence="9">
    <location>
        <begin position="7"/>
        <end position="26"/>
    </location>
</feature>
<dbReference type="PANTHER" id="PTHR30081">
    <property type="entry name" value="PROTEIN-EXPORT MEMBRANE PROTEIN SEC"/>
    <property type="match status" value="1"/>
</dbReference>
<dbReference type="NCBIfam" id="TIGR01129">
    <property type="entry name" value="secD"/>
    <property type="match status" value="1"/>
</dbReference>
<evidence type="ECO:0000256" key="3">
    <source>
        <dbReference type="ARBA" id="ARBA00022475"/>
    </source>
</evidence>
<dbReference type="GO" id="GO:0005886">
    <property type="term" value="C:plasma membrane"/>
    <property type="evidence" value="ECO:0007669"/>
    <property type="project" value="UniProtKB-SubCell"/>
</dbReference>
<dbReference type="SUPFAM" id="SSF82866">
    <property type="entry name" value="Multidrug efflux transporter AcrB transmembrane domain"/>
    <property type="match status" value="1"/>
</dbReference>
<dbReference type="Pfam" id="PF02355">
    <property type="entry name" value="SecD_SecF_C"/>
    <property type="match status" value="1"/>
</dbReference>
<dbReference type="InterPro" id="IPR005791">
    <property type="entry name" value="SecD"/>
</dbReference>
<dbReference type="NCBIfam" id="TIGR00916">
    <property type="entry name" value="2A0604s01"/>
    <property type="match status" value="1"/>
</dbReference>
<evidence type="ECO:0000259" key="11">
    <source>
        <dbReference type="Pfam" id="PF21760"/>
    </source>
</evidence>
<keyword evidence="8 9" id="KW-0472">Membrane</keyword>
<evidence type="ECO:0000256" key="9">
    <source>
        <dbReference type="SAM" id="Phobius"/>
    </source>
</evidence>
<dbReference type="EMBL" id="VSSQ01000017">
    <property type="protein sequence ID" value="MPL62394.1"/>
    <property type="molecule type" value="Genomic_DNA"/>
</dbReference>
<dbReference type="InterPro" id="IPR054384">
    <property type="entry name" value="SecDF_P1_head"/>
</dbReference>
<reference evidence="13" key="1">
    <citation type="submission" date="2019-08" db="EMBL/GenBank/DDBJ databases">
        <authorList>
            <person name="Kucharzyk K."/>
            <person name="Murdoch R.W."/>
            <person name="Higgins S."/>
            <person name="Loffler F."/>
        </authorList>
    </citation>
    <scope>NUCLEOTIDE SEQUENCE</scope>
</reference>
<feature type="transmembrane region" description="Helical" evidence="9">
    <location>
        <begin position="337"/>
        <end position="358"/>
    </location>
</feature>
<feature type="transmembrane region" description="Helical" evidence="9">
    <location>
        <begin position="286"/>
        <end position="306"/>
    </location>
</feature>
<dbReference type="AlphaFoldDB" id="A0A644T6E9"/>
<keyword evidence="7" id="KW-0811">Translocation</keyword>
<keyword evidence="3" id="KW-1003">Cell membrane</keyword>
<keyword evidence="2" id="KW-0813">Transport</keyword>
<dbReference type="InterPro" id="IPR048634">
    <property type="entry name" value="SecD_SecF_C"/>
</dbReference>
<evidence type="ECO:0000256" key="7">
    <source>
        <dbReference type="ARBA" id="ARBA00023010"/>
    </source>
</evidence>
<dbReference type="Gene3D" id="1.20.1640.10">
    <property type="entry name" value="Multidrug efflux transporter AcrB transmembrane domain"/>
    <property type="match status" value="1"/>
</dbReference>
<evidence type="ECO:0000256" key="8">
    <source>
        <dbReference type="ARBA" id="ARBA00023136"/>
    </source>
</evidence>
<sequence>MKEKTLTYRVIAFWIVIGAALLWYLLLYKTPDFKFGLDLNGGTSLTYVADLSKVNEANEEAKTASSSVSTTSGQRVDTVNSAKLDIADSMNGLRNIIEKRVNEFGVSESIVRTEYSTYTDEHRLVVELPGITDIDEAIKMIGDTPILEFKLVNEITDPTTGATSSELVETGLNGNYLKKSIVSFDQLTNKPMVVISFNEEGKKLFADITKNNIGKQMAIFLDGNAISSPVIQEEIPNGEATISGVFTVQEAKILVQRLNSGALPVPVSLASSQVVEATLGSQAKTAGIYAGLIALAVIVLLMILWYRLPGLLAALALVIYTGLVLMLFKLIPVVLTAAGIAGFIISLGVAIDANILIFERLKEEIRSGKNLRDVVEEAFKRAWTSIRDSNIASILVALILFYFGSALLAGFGLVFGLGVFVSMFSAMIITKYFLRAIVPTDTTKKSYKVMKFLFGSGFSK</sequence>
<evidence type="ECO:0000256" key="2">
    <source>
        <dbReference type="ARBA" id="ARBA00022448"/>
    </source>
</evidence>
<proteinExistence type="inferred from homology"/>
<dbReference type="HAMAP" id="MF_01463_B">
    <property type="entry name" value="SecD_B"/>
    <property type="match status" value="1"/>
</dbReference>
<gene>
    <name evidence="13" type="primary">secDF_3</name>
    <name evidence="13" type="ORF">SDC9_08014</name>
</gene>
<dbReference type="InterPro" id="IPR022813">
    <property type="entry name" value="SecD/SecF_arch_bac"/>
</dbReference>
<comment type="subcellular location">
    <subcellularLocation>
        <location evidence="1">Cell membrane</location>
        <topology evidence="1">Multi-pass membrane protein</topology>
    </subcellularLocation>
</comment>
<feature type="domain" description="SecDF P1 head subdomain" evidence="12">
    <location>
        <begin position="170"/>
        <end position="265"/>
    </location>
</feature>
<organism evidence="13">
    <name type="scientific">bioreactor metagenome</name>
    <dbReference type="NCBI Taxonomy" id="1076179"/>
    <lineage>
        <taxon>unclassified sequences</taxon>
        <taxon>metagenomes</taxon>
        <taxon>ecological metagenomes</taxon>
    </lineage>
</organism>
<dbReference type="InterPro" id="IPR055344">
    <property type="entry name" value="SecD_SecF_C_bact"/>
</dbReference>
<dbReference type="PANTHER" id="PTHR30081:SF1">
    <property type="entry name" value="PROTEIN TRANSLOCASE SUBUNIT SECD"/>
    <property type="match status" value="1"/>
</dbReference>